<accession>A0AAD9JBN6</accession>
<dbReference type="AlphaFoldDB" id="A0AAD9JBN6"/>
<keyword evidence="2" id="KW-1133">Transmembrane helix</keyword>
<protein>
    <submittedName>
        <fullName evidence="3">Uncharacterized protein</fullName>
    </submittedName>
</protein>
<proteinExistence type="predicted"/>
<comment type="caution">
    <text evidence="3">The sequence shown here is derived from an EMBL/GenBank/DDBJ whole genome shotgun (WGS) entry which is preliminary data.</text>
</comment>
<feature type="compositionally biased region" description="Basic and acidic residues" evidence="1">
    <location>
        <begin position="232"/>
        <end position="243"/>
    </location>
</feature>
<evidence type="ECO:0000256" key="2">
    <source>
        <dbReference type="SAM" id="Phobius"/>
    </source>
</evidence>
<evidence type="ECO:0000256" key="1">
    <source>
        <dbReference type="SAM" id="MobiDB-lite"/>
    </source>
</evidence>
<dbReference type="EMBL" id="JAODUP010000434">
    <property type="protein sequence ID" value="KAK2149852.1"/>
    <property type="molecule type" value="Genomic_DNA"/>
</dbReference>
<keyword evidence="4" id="KW-1185">Reference proteome</keyword>
<reference evidence="3" key="1">
    <citation type="journal article" date="2023" name="Mol. Biol. Evol.">
        <title>Third-Generation Sequencing Reveals the Adaptive Role of the Epigenome in Three Deep-Sea Polychaetes.</title>
        <authorList>
            <person name="Perez M."/>
            <person name="Aroh O."/>
            <person name="Sun Y."/>
            <person name="Lan Y."/>
            <person name="Juniper S.K."/>
            <person name="Young C.R."/>
            <person name="Angers B."/>
            <person name="Qian P.Y."/>
        </authorList>
    </citation>
    <scope>NUCLEOTIDE SEQUENCE</scope>
    <source>
        <strain evidence="3">P08H-3</strain>
    </source>
</reference>
<dbReference type="Proteomes" id="UP001208570">
    <property type="component" value="Unassembled WGS sequence"/>
</dbReference>
<evidence type="ECO:0000313" key="3">
    <source>
        <dbReference type="EMBL" id="KAK2149852.1"/>
    </source>
</evidence>
<feature type="region of interest" description="Disordered" evidence="1">
    <location>
        <begin position="162"/>
        <end position="298"/>
    </location>
</feature>
<feature type="compositionally biased region" description="Polar residues" evidence="1">
    <location>
        <begin position="209"/>
        <end position="224"/>
    </location>
</feature>
<keyword evidence="2" id="KW-0812">Transmembrane</keyword>
<feature type="transmembrane region" description="Helical" evidence="2">
    <location>
        <begin position="39"/>
        <end position="63"/>
    </location>
</feature>
<sequence length="298" mass="32847">MNTTSATTNDVEETTSLQTTYMNIDTTEHVTQKLSKGQYIGIGVGCAALLLLVVLLPAIIVMYRKRTKRNELRRGSVLPDPKAIDRVDPNIEETVDNHRITERTLPPPPGPSIEETADKITGRTLPHIPVLSFEETADKITGRALPHIPVLSFEETADKITGRTLPPIPVHSSVETAKNDTTTGKPTSDRYFPGSLQQMVQPPSPMPHTHSNSGYRNTGPNSTKDNPEIDLLQDHKPARKAETSSKPLSEPLTPPAAHHTSKGYINTGKNSHEHNPDIVQDKAKKKDYVNLTEWVNQS</sequence>
<feature type="compositionally biased region" description="Basic and acidic residues" evidence="1">
    <location>
        <begin position="270"/>
        <end position="288"/>
    </location>
</feature>
<keyword evidence="2" id="KW-0472">Membrane</keyword>
<evidence type="ECO:0000313" key="4">
    <source>
        <dbReference type="Proteomes" id="UP001208570"/>
    </source>
</evidence>
<organism evidence="3 4">
    <name type="scientific">Paralvinella palmiformis</name>
    <dbReference type="NCBI Taxonomy" id="53620"/>
    <lineage>
        <taxon>Eukaryota</taxon>
        <taxon>Metazoa</taxon>
        <taxon>Spiralia</taxon>
        <taxon>Lophotrochozoa</taxon>
        <taxon>Annelida</taxon>
        <taxon>Polychaeta</taxon>
        <taxon>Sedentaria</taxon>
        <taxon>Canalipalpata</taxon>
        <taxon>Terebellida</taxon>
        <taxon>Terebelliformia</taxon>
        <taxon>Alvinellidae</taxon>
        <taxon>Paralvinella</taxon>
    </lineage>
</organism>
<gene>
    <name evidence="3" type="ORF">LSH36_434g01047</name>
</gene>
<feature type="compositionally biased region" description="Polar residues" evidence="1">
    <location>
        <begin position="173"/>
        <end position="186"/>
    </location>
</feature>
<name>A0AAD9JBN6_9ANNE</name>